<dbReference type="RefSeq" id="WP_138424937.1">
    <property type="nucleotide sequence ID" value="NZ_CP010992.1"/>
</dbReference>
<evidence type="ECO:0000313" key="1">
    <source>
        <dbReference type="EMBL" id="AMO19429.1"/>
    </source>
</evidence>
<dbReference type="AlphaFoldDB" id="A0AAI8CG93"/>
<name>A0AAI8CG93_9FLAO</name>
<evidence type="ECO:0000313" key="2">
    <source>
        <dbReference type="Proteomes" id="UP000304840"/>
    </source>
</evidence>
<organism evidence="1 2">
    <name type="scientific">Flavobacterium columnare</name>
    <dbReference type="NCBI Taxonomy" id="996"/>
    <lineage>
        <taxon>Bacteria</taxon>
        <taxon>Pseudomonadati</taxon>
        <taxon>Bacteroidota</taxon>
        <taxon>Flavobacteriia</taxon>
        <taxon>Flavobacteriales</taxon>
        <taxon>Flavobacteriaceae</taxon>
        <taxon>Flavobacterium</taxon>
    </lineage>
</organism>
<proteinExistence type="predicted"/>
<reference evidence="1 2" key="2">
    <citation type="submission" date="2019-05" db="EMBL/GenBank/DDBJ databases">
        <authorList>
            <person name="Ravantti J.J."/>
        </authorList>
    </citation>
    <scope>NUCLEOTIDE SEQUENCE [LARGE SCALE GENOMIC DNA]</scope>
    <source>
        <strain evidence="1 2">B185</strain>
    </source>
</reference>
<protein>
    <recommendedName>
        <fullName evidence="3">DUF2786 domain-containing protein</fullName>
    </recommendedName>
</protein>
<gene>
    <name evidence="1" type="ORF">UN65_02885</name>
</gene>
<evidence type="ECO:0008006" key="3">
    <source>
        <dbReference type="Google" id="ProtNLM"/>
    </source>
</evidence>
<sequence length="202" mass="24026">MNNQTKDKIAKIYELVKRGATEGEKQAAEIALNKLLKKFNLTDEFLETINLREYEFKYATQLDQDLFIQLHVFFFKDKDFNASKSTLGRKSIFISLEYVDYILLMTAYEYFKKHMNAEFRKFCLPLIARCRTTKSKNKRRAELQKTFFSQYVMKSKIYHENQIEKIDTSKLSDKEYNDRKRLSEIEGGSYHTPINTGLFLEQ</sequence>
<accession>A0AAI8CG93</accession>
<reference evidence="2" key="1">
    <citation type="submission" date="2016-03" db="EMBL/GenBank/DDBJ databases">
        <title>Flavobacterium columnare strain B185, complete genome.</title>
        <authorList>
            <person name="Sundberg L.-R."/>
            <person name="Papponen P."/>
            <person name="Laanto E."/>
        </authorList>
    </citation>
    <scope>NUCLEOTIDE SEQUENCE [LARGE SCALE GENOMIC DNA]</scope>
    <source>
        <strain evidence="2">B185</strain>
    </source>
</reference>
<dbReference type="Proteomes" id="UP000304840">
    <property type="component" value="Chromosome"/>
</dbReference>
<dbReference type="EMBL" id="CP010992">
    <property type="protein sequence ID" value="AMO19429.1"/>
    <property type="molecule type" value="Genomic_DNA"/>
</dbReference>